<gene>
    <name evidence="2" type="ORF">KM029_03025</name>
</gene>
<dbReference type="EMBL" id="CP076128">
    <property type="protein sequence ID" value="QWG07922.1"/>
    <property type="molecule type" value="Genomic_DNA"/>
</dbReference>
<keyword evidence="3" id="KW-1185">Reference proteome</keyword>
<keyword evidence="1" id="KW-0812">Transmembrane</keyword>
<sequence length="101" mass="11695">MKNLFKLSCIVVLSLLGSYFYMSEHFVALMQTALYLLGTILIVVLPFILFDKKSLDKPKENKTIEREKAHEEFVKTLQTTLLEKGEKESIYMSIYKVDNSP</sequence>
<keyword evidence="1" id="KW-1133">Transmembrane helix</keyword>
<organism evidence="2 3">
    <name type="scientific">Flammeovirga kamogawensis</name>
    <dbReference type="NCBI Taxonomy" id="373891"/>
    <lineage>
        <taxon>Bacteria</taxon>
        <taxon>Pseudomonadati</taxon>
        <taxon>Bacteroidota</taxon>
        <taxon>Cytophagia</taxon>
        <taxon>Cytophagales</taxon>
        <taxon>Flammeovirgaceae</taxon>
        <taxon>Flammeovirga</taxon>
    </lineage>
</organism>
<protein>
    <submittedName>
        <fullName evidence="2">Uncharacterized protein</fullName>
    </submittedName>
</protein>
<evidence type="ECO:0000256" key="1">
    <source>
        <dbReference type="SAM" id="Phobius"/>
    </source>
</evidence>
<evidence type="ECO:0000313" key="3">
    <source>
        <dbReference type="Proteomes" id="UP000682802"/>
    </source>
</evidence>
<accession>A0ABX8GX60</accession>
<keyword evidence="1" id="KW-0472">Membrane</keyword>
<proteinExistence type="predicted"/>
<dbReference type="Proteomes" id="UP000682802">
    <property type="component" value="Chromosome 1"/>
</dbReference>
<reference evidence="2 3" key="1">
    <citation type="submission" date="2021-05" db="EMBL/GenBank/DDBJ databases">
        <title>Comparative genomic studies on the polysaccharide-degrading batcterial strains of the Flammeovirga genus.</title>
        <authorList>
            <person name="Zewei F."/>
            <person name="Zheng Z."/>
            <person name="Yu L."/>
            <person name="Ruyue G."/>
            <person name="Yanhong M."/>
            <person name="Yuanyuan C."/>
            <person name="Jingyan G."/>
            <person name="Wenjun H."/>
        </authorList>
    </citation>
    <scope>NUCLEOTIDE SEQUENCE [LARGE SCALE GENOMIC DNA]</scope>
    <source>
        <strain evidence="2 3">YS10</strain>
    </source>
</reference>
<feature type="transmembrane region" description="Helical" evidence="1">
    <location>
        <begin position="32"/>
        <end position="50"/>
    </location>
</feature>
<name>A0ABX8GX60_9BACT</name>
<evidence type="ECO:0000313" key="2">
    <source>
        <dbReference type="EMBL" id="QWG07922.1"/>
    </source>
</evidence>
<dbReference type="RefSeq" id="WP_144075305.1">
    <property type="nucleotide sequence ID" value="NZ_CP076128.1"/>
</dbReference>